<dbReference type="Proteomes" id="UP000001745">
    <property type="component" value="Unassembled WGS sequence"/>
</dbReference>
<proteinExistence type="predicted"/>
<dbReference type="STRING" id="441959.B8MPU1"/>
<dbReference type="GeneID" id="8098219"/>
<dbReference type="AlphaFoldDB" id="B8MPU1"/>
<evidence type="ECO:0000313" key="1">
    <source>
        <dbReference type="EMBL" id="EED12749.1"/>
    </source>
</evidence>
<dbReference type="OrthoDB" id="5095651at2759"/>
<dbReference type="RefSeq" id="XP_002486860.1">
    <property type="nucleotide sequence ID" value="XM_002486815.1"/>
</dbReference>
<reference evidence="2" key="1">
    <citation type="journal article" date="2015" name="Genome Announc.">
        <title>Genome sequence of the AIDS-associated pathogen Penicillium marneffei (ATCC18224) and its near taxonomic relative Talaromyces stipitatus (ATCC10500).</title>
        <authorList>
            <person name="Nierman W.C."/>
            <person name="Fedorova-Abrams N.D."/>
            <person name="Andrianopoulos A."/>
        </authorList>
    </citation>
    <scope>NUCLEOTIDE SEQUENCE [LARGE SCALE GENOMIC DNA]</scope>
    <source>
        <strain evidence="2">ATCC 10500 / CBS 375.48 / QM 6759 / NRRL 1006</strain>
    </source>
</reference>
<evidence type="ECO:0000313" key="2">
    <source>
        <dbReference type="Proteomes" id="UP000001745"/>
    </source>
</evidence>
<dbReference type="VEuPathDB" id="FungiDB:TSTA_052700"/>
<gene>
    <name evidence="1" type="ORF">TSTA_052700</name>
</gene>
<dbReference type="OMA" id="MEFSECE"/>
<dbReference type="PhylomeDB" id="B8MPU1"/>
<sequence>MLSNVATEYKLNSPEDWDNWENELLNQARANDLLPILQGTEKPIKKPVQPKEHVRTLLNRPSTMNEDTVDGCAEQRARNDFNLCLNNYKMEFSECEVQHRDIDKIFEWMKQTVCHSYLKTCVYVTRSWKEAYNNLKAQVGQGSREIQQHIQDDYNQHMKPFRGTPRDPETWIVKWEEIMLQGSKKFMFFTQDTEDWASQFLRTIRPLDEVWVMSFEHSINPKIDDGSLTYKDLSNSFRRPIPQLYIKQ</sequence>
<dbReference type="EMBL" id="EQ962659">
    <property type="protein sequence ID" value="EED12749.1"/>
    <property type="molecule type" value="Genomic_DNA"/>
</dbReference>
<dbReference type="HOGENOM" id="CLU_1090327_0_0_1"/>
<name>B8MPU1_TALSN</name>
<accession>B8MPU1</accession>
<dbReference type="InParanoid" id="B8MPU1"/>
<keyword evidence="2" id="KW-1185">Reference proteome</keyword>
<organism evidence="1 2">
    <name type="scientific">Talaromyces stipitatus (strain ATCC 10500 / CBS 375.48 / QM 6759 / NRRL 1006)</name>
    <name type="common">Penicillium stipitatum</name>
    <dbReference type="NCBI Taxonomy" id="441959"/>
    <lineage>
        <taxon>Eukaryota</taxon>
        <taxon>Fungi</taxon>
        <taxon>Dikarya</taxon>
        <taxon>Ascomycota</taxon>
        <taxon>Pezizomycotina</taxon>
        <taxon>Eurotiomycetes</taxon>
        <taxon>Eurotiomycetidae</taxon>
        <taxon>Eurotiales</taxon>
        <taxon>Trichocomaceae</taxon>
        <taxon>Talaromyces</taxon>
        <taxon>Talaromyces sect. Talaromyces</taxon>
    </lineage>
</organism>
<protein>
    <submittedName>
        <fullName evidence="1">Uncharacterized protein</fullName>
    </submittedName>
</protein>